<dbReference type="Pfam" id="PF06149">
    <property type="entry name" value="DUF969"/>
    <property type="match status" value="1"/>
</dbReference>
<feature type="transmembrane region" description="Helical" evidence="1">
    <location>
        <begin position="94"/>
        <end position="111"/>
    </location>
</feature>
<reference evidence="2 3" key="1">
    <citation type="submission" date="2017-01" db="EMBL/GenBank/DDBJ databases">
        <title>Complete Genome Sequence of Dolosigranulum pigrum isolated from a Patient with interstitial lung disease.</title>
        <authorList>
            <person name="Mukhopadhyay R."/>
            <person name="Joaquin J."/>
            <person name="Hogue R."/>
            <person name="Fitzgerald S."/>
            <person name="Jospin G."/>
            <person name="Eisen J.A."/>
            <person name="Chaturvedi V."/>
        </authorList>
    </citation>
    <scope>NUCLEOTIDE SEQUENCE [LARGE SCALE GENOMIC DNA]</scope>
    <source>
        <strain evidence="2 3">15S00348</strain>
    </source>
</reference>
<proteinExistence type="predicted"/>
<keyword evidence="1" id="KW-1133">Transmembrane helix</keyword>
<dbReference type="EMBL" id="MUYF01000003">
    <property type="protein sequence ID" value="OOL81694.1"/>
    <property type="molecule type" value="Genomic_DNA"/>
</dbReference>
<sequence length="239" mass="25499">MEWIKLIGILVIVVGFVLKLDTISTVIIAGIATALVSGIGFGEFLELLGSAFVNQRFVSIFYLSIPIIGIAESYGLKIKAVEFIERFKNLTMGLFYSVYLVFRLIAGMLSIRIGGHASFVRPIVQPMGDAAINASIADSDDKASDAAQEQLLSDTEDDAVKGLAAANENFGNFFGQNMFAGSAGVLMMAGTLAELGYESNPAGLALASIPAGILCALIGTAYNFYVDRKIRGRHKKEGN</sequence>
<comment type="caution">
    <text evidence="2">The sequence shown here is derived from an EMBL/GenBank/DDBJ whole genome shotgun (WGS) entry which is preliminary data.</text>
</comment>
<evidence type="ECO:0000313" key="3">
    <source>
        <dbReference type="Proteomes" id="UP000190409"/>
    </source>
</evidence>
<evidence type="ECO:0008006" key="4">
    <source>
        <dbReference type="Google" id="ProtNLM"/>
    </source>
</evidence>
<gene>
    <name evidence="2" type="ORF">BWX42_08315</name>
</gene>
<keyword evidence="1" id="KW-0472">Membrane</keyword>
<dbReference type="AlphaFoldDB" id="A0A1S8KPM6"/>
<dbReference type="Proteomes" id="UP000190409">
    <property type="component" value="Unassembled WGS sequence"/>
</dbReference>
<evidence type="ECO:0000313" key="2">
    <source>
        <dbReference type="EMBL" id="OOL81694.1"/>
    </source>
</evidence>
<accession>A0A1S8KPM6</accession>
<name>A0A1S8KPM6_9LACT</name>
<feature type="transmembrane region" description="Helical" evidence="1">
    <location>
        <begin position="203"/>
        <end position="226"/>
    </location>
</feature>
<feature type="transmembrane region" description="Helical" evidence="1">
    <location>
        <begin position="6"/>
        <end position="36"/>
    </location>
</feature>
<evidence type="ECO:0000256" key="1">
    <source>
        <dbReference type="SAM" id="Phobius"/>
    </source>
</evidence>
<feature type="transmembrane region" description="Helical" evidence="1">
    <location>
        <begin position="57"/>
        <end position="74"/>
    </location>
</feature>
<organism evidence="2 3">
    <name type="scientific">Dolosigranulum pigrum</name>
    <dbReference type="NCBI Taxonomy" id="29394"/>
    <lineage>
        <taxon>Bacteria</taxon>
        <taxon>Bacillati</taxon>
        <taxon>Bacillota</taxon>
        <taxon>Bacilli</taxon>
        <taxon>Lactobacillales</taxon>
        <taxon>Carnobacteriaceae</taxon>
        <taxon>Dolosigranulum</taxon>
    </lineage>
</organism>
<protein>
    <recommendedName>
        <fullName evidence="4">DUF969 domain-containing protein</fullName>
    </recommendedName>
</protein>
<dbReference type="InterPro" id="IPR010374">
    <property type="entry name" value="DUF969"/>
</dbReference>
<keyword evidence="1" id="KW-0812">Transmembrane</keyword>